<keyword evidence="17" id="KW-0464">Manganese</keyword>
<keyword evidence="13" id="KW-0239">DNA-directed DNA polymerase</keyword>
<evidence type="ECO:0000256" key="1">
    <source>
        <dbReference type="ARBA" id="ARBA00001936"/>
    </source>
</evidence>
<keyword evidence="12" id="KW-0067">ATP-binding</keyword>
<dbReference type="SUPFAM" id="SSF56091">
    <property type="entry name" value="DNA ligase/mRNA capping enzyme, catalytic domain"/>
    <property type="match status" value="1"/>
</dbReference>
<evidence type="ECO:0000256" key="15">
    <source>
        <dbReference type="ARBA" id="ARBA00023172"/>
    </source>
</evidence>
<dbReference type="InterPro" id="IPR012309">
    <property type="entry name" value="DNA_ligase_ATP-dep_C"/>
</dbReference>
<organism evidence="23 24">
    <name type="scientific">Sphingopyxis fribergensis</name>
    <dbReference type="NCBI Taxonomy" id="1515612"/>
    <lineage>
        <taxon>Bacteria</taxon>
        <taxon>Pseudomonadati</taxon>
        <taxon>Pseudomonadota</taxon>
        <taxon>Alphaproteobacteria</taxon>
        <taxon>Sphingomonadales</taxon>
        <taxon>Sphingomonadaceae</taxon>
        <taxon>Sphingopyxis</taxon>
    </lineage>
</organism>
<name>A0A0A7PAU2_9SPHN</name>
<evidence type="ECO:0000256" key="17">
    <source>
        <dbReference type="ARBA" id="ARBA00023211"/>
    </source>
</evidence>
<comment type="catalytic activity">
    <reaction evidence="20">
        <text>ATP + (deoxyribonucleotide)n-3'-hydroxyl + 5'-phospho-(deoxyribonucleotide)m = (deoxyribonucleotide)n+m + AMP + diphosphate.</text>
        <dbReference type="EC" id="6.5.1.1"/>
    </reaction>
</comment>
<dbReference type="Pfam" id="PF21686">
    <property type="entry name" value="LigD_Prim-Pol"/>
    <property type="match status" value="1"/>
</dbReference>
<keyword evidence="8" id="KW-0547">Nucleotide-binding</keyword>
<comment type="cofactor">
    <cofactor evidence="1">
        <name>Mn(2+)</name>
        <dbReference type="ChEBI" id="CHEBI:29035"/>
    </cofactor>
</comment>
<feature type="region of interest" description="Disordered" evidence="21">
    <location>
        <begin position="202"/>
        <end position="228"/>
    </location>
</feature>
<dbReference type="InterPro" id="IPR014144">
    <property type="entry name" value="LigD_PE_domain"/>
</dbReference>
<dbReference type="NCBIfam" id="TIGR02778">
    <property type="entry name" value="ligD_pol"/>
    <property type="match status" value="1"/>
</dbReference>
<gene>
    <name evidence="23" type="ORF">SKP52_00815</name>
</gene>
<dbReference type="Pfam" id="PF04679">
    <property type="entry name" value="DNA_ligase_A_C"/>
    <property type="match status" value="1"/>
</dbReference>
<keyword evidence="5" id="KW-0548">Nucleotidyltransferase</keyword>
<keyword evidence="10" id="KW-0378">Hydrolase</keyword>
<dbReference type="OrthoDB" id="9802472at2"/>
<dbReference type="GO" id="GO:0006310">
    <property type="term" value="P:DNA recombination"/>
    <property type="evidence" value="ECO:0007669"/>
    <property type="project" value="UniProtKB-KW"/>
</dbReference>
<dbReference type="Pfam" id="PF13298">
    <property type="entry name" value="LigD_N"/>
    <property type="match status" value="1"/>
</dbReference>
<keyword evidence="14" id="KW-0238">DNA-binding</keyword>
<dbReference type="RefSeq" id="WP_052207683.1">
    <property type="nucleotide sequence ID" value="NZ_CP009122.1"/>
</dbReference>
<reference evidence="23 24" key="1">
    <citation type="journal article" date="2015" name="Int. J. Syst. Evol. Microbiol.">
        <title>Description of Sphingopyxis fribergensis sp. nov. - a soil bacterium with the ability to degrade styrene and phenylacetic acid.</title>
        <authorList>
            <person name="Oelschlagel M."/>
            <person name="Ruckert C."/>
            <person name="Kalinowski J."/>
            <person name="Schmidt G."/>
            <person name="Schlomann M."/>
            <person name="Tischler D."/>
        </authorList>
    </citation>
    <scope>NUCLEOTIDE SEQUENCE [LARGE SCALE GENOMIC DNA]</scope>
    <source>
        <strain evidence="23 24">Kp5.2</strain>
    </source>
</reference>
<evidence type="ECO:0000256" key="10">
    <source>
        <dbReference type="ARBA" id="ARBA00022801"/>
    </source>
</evidence>
<feature type="compositionally biased region" description="Low complexity" evidence="21">
    <location>
        <begin position="211"/>
        <end position="224"/>
    </location>
</feature>
<evidence type="ECO:0000256" key="8">
    <source>
        <dbReference type="ARBA" id="ARBA00022741"/>
    </source>
</evidence>
<keyword evidence="24" id="KW-1185">Reference proteome</keyword>
<dbReference type="GO" id="GO:0005524">
    <property type="term" value="F:ATP binding"/>
    <property type="evidence" value="ECO:0007669"/>
    <property type="project" value="UniProtKB-KW"/>
</dbReference>
<keyword evidence="4" id="KW-0808">Transferase</keyword>
<evidence type="ECO:0000256" key="20">
    <source>
        <dbReference type="ARBA" id="ARBA00034003"/>
    </source>
</evidence>
<evidence type="ECO:0000256" key="19">
    <source>
        <dbReference type="ARBA" id="ARBA00029943"/>
    </source>
</evidence>
<evidence type="ECO:0000256" key="13">
    <source>
        <dbReference type="ARBA" id="ARBA00022932"/>
    </source>
</evidence>
<dbReference type="EC" id="6.5.1.1" evidence="2"/>
<keyword evidence="11" id="KW-0269">Exonuclease</keyword>
<dbReference type="STRING" id="1515612.SKP52_00815"/>
<dbReference type="GO" id="GO:0003910">
    <property type="term" value="F:DNA ligase (ATP) activity"/>
    <property type="evidence" value="ECO:0007669"/>
    <property type="project" value="UniProtKB-EC"/>
</dbReference>
<dbReference type="InterPro" id="IPR033651">
    <property type="entry name" value="PaeLigD_Pol-like"/>
</dbReference>
<keyword evidence="3 23" id="KW-0436">Ligase</keyword>
<dbReference type="GO" id="GO:0003887">
    <property type="term" value="F:DNA-directed DNA polymerase activity"/>
    <property type="evidence" value="ECO:0007669"/>
    <property type="project" value="UniProtKB-KW"/>
</dbReference>
<evidence type="ECO:0000256" key="11">
    <source>
        <dbReference type="ARBA" id="ARBA00022839"/>
    </source>
</evidence>
<dbReference type="EMBL" id="CP009122">
    <property type="protein sequence ID" value="AJA07105.1"/>
    <property type="molecule type" value="Genomic_DNA"/>
</dbReference>
<sequence>MARGSITKSSPAEERLAKYRAKRDFARTAEPSGATEPTNGNGFVVQKHAASRLHYDFRLELDGTLVSWAVTRGPSSNPDDKRLAVRTEDHPLDYARFEGTIPKGEYGGGTVMLWDNGTWESIPGKDPSQTLPEGHLHFILHGRRMQGEWILFRLKPRGKEKGENWILRKVQDAFVGGSDDLVGTHLTSVDTGRTMEEIAAGKAVSKRKADSNAPAAASSAPTASRARRGRPKAAGILPAFQPVQLAALVDHVPPGDRWLHELKYDGYRTLIAVGGGEGRAYTRSGLDWSDRFAGLIAEALKLNVSSALIDGEAVVILPDGRTSFQALQAALKSNPDTIDYFAFDLLELDGEDLTRLPLIERKEKLAALIGDAKGRIRYSDHIIGNGEKLLASFCGAGLEGVISKRVDARYSGSRAGTWLKTKCIRRQEFVIVGWTPSDKQRGFRSLLLGVNENGKLRYAGKAGTGFTADEIERLMEIMAPLERKAPTVDAPRAAVRGAHWIEPKLVAEIAYIEFTDEGVLRHPSYLGLREDKKPEAVVIEAETPVAVATAPARSSVKISNRERVIFPEGKLTKGQLADYYEVVAPIMLPWAGSRPISLVRCPQGRSKKCFFQKHDAGSFGDDVKQVGIREKDGHDEPYLFVDTPAGLLTCVQMGTIEFHGWGARIEDVEKADRLVFDLDPDEGLEFKDVVSAAFHVQDVLAQMGLTTFPMVTGGKGVHVIAPLTPSAEWPVVKDFAHRFALALAQAEPERFTAALAKAKRTGRIFIDYLRNQRGATAVLPYSARTREHAPIAVPLTWEELRDLDKPSHWHVGDGAEMVKRAASKNLAHWGRADQILPDL</sequence>
<dbReference type="CDD" id="cd07971">
    <property type="entry name" value="OBF_DNA_ligase_LigD"/>
    <property type="match status" value="1"/>
</dbReference>
<evidence type="ECO:0000259" key="22">
    <source>
        <dbReference type="PROSITE" id="PS50160"/>
    </source>
</evidence>
<evidence type="ECO:0000256" key="3">
    <source>
        <dbReference type="ARBA" id="ARBA00022598"/>
    </source>
</evidence>
<evidence type="ECO:0000313" key="24">
    <source>
        <dbReference type="Proteomes" id="UP000030907"/>
    </source>
</evidence>
<dbReference type="NCBIfam" id="NF004628">
    <property type="entry name" value="PRK05972.1"/>
    <property type="match status" value="1"/>
</dbReference>
<dbReference type="CDD" id="cd04862">
    <property type="entry name" value="PaeLigD_Pol_like"/>
    <property type="match status" value="1"/>
</dbReference>
<keyword evidence="16" id="KW-0234">DNA repair</keyword>
<evidence type="ECO:0000256" key="16">
    <source>
        <dbReference type="ARBA" id="ARBA00023204"/>
    </source>
</evidence>
<evidence type="ECO:0000313" key="23">
    <source>
        <dbReference type="EMBL" id="AJA07105.1"/>
    </source>
</evidence>
<dbReference type="Gene3D" id="3.30.1490.70">
    <property type="match status" value="1"/>
</dbReference>
<dbReference type="SUPFAM" id="SSF50249">
    <property type="entry name" value="Nucleic acid-binding proteins"/>
    <property type="match status" value="1"/>
</dbReference>
<proteinExistence type="predicted"/>
<dbReference type="PANTHER" id="PTHR42705:SF2">
    <property type="entry name" value="BIFUNCTIONAL NON-HOMOLOGOUS END JOINING PROTEIN LIGD"/>
    <property type="match status" value="1"/>
</dbReference>
<evidence type="ECO:0000256" key="2">
    <source>
        <dbReference type="ARBA" id="ARBA00012727"/>
    </source>
</evidence>
<dbReference type="AlphaFoldDB" id="A0A0A7PAU2"/>
<dbReference type="PROSITE" id="PS50160">
    <property type="entry name" value="DNA_LIGASE_A3"/>
    <property type="match status" value="1"/>
</dbReference>
<dbReference type="Proteomes" id="UP000030907">
    <property type="component" value="Chromosome"/>
</dbReference>
<evidence type="ECO:0000256" key="4">
    <source>
        <dbReference type="ARBA" id="ARBA00022679"/>
    </source>
</evidence>
<dbReference type="InterPro" id="IPR014145">
    <property type="entry name" value="LigD_pol_dom"/>
</dbReference>
<dbReference type="NCBIfam" id="TIGR02779">
    <property type="entry name" value="NHEJ_ligase_lig"/>
    <property type="match status" value="1"/>
</dbReference>
<dbReference type="Gene3D" id="3.90.920.10">
    <property type="entry name" value="DNA primase, PRIM domain"/>
    <property type="match status" value="1"/>
</dbReference>
<feature type="domain" description="ATP-dependent DNA ligase family profile" evidence="22">
    <location>
        <begin position="340"/>
        <end position="422"/>
    </location>
</feature>
<evidence type="ECO:0000256" key="12">
    <source>
        <dbReference type="ARBA" id="ARBA00022840"/>
    </source>
</evidence>
<dbReference type="GO" id="GO:0004527">
    <property type="term" value="F:exonuclease activity"/>
    <property type="evidence" value="ECO:0007669"/>
    <property type="project" value="UniProtKB-KW"/>
</dbReference>
<evidence type="ECO:0000256" key="6">
    <source>
        <dbReference type="ARBA" id="ARBA00022722"/>
    </source>
</evidence>
<dbReference type="Gene3D" id="3.30.470.30">
    <property type="entry name" value="DNA ligase/mRNA capping enzyme"/>
    <property type="match status" value="1"/>
</dbReference>
<dbReference type="KEGG" id="sphk:SKP52_00815"/>
<keyword evidence="7" id="KW-0479">Metal-binding</keyword>
<dbReference type="Pfam" id="PF01068">
    <property type="entry name" value="DNA_ligase_A_M"/>
    <property type="match status" value="1"/>
</dbReference>
<dbReference type="GO" id="GO:0046872">
    <property type="term" value="F:metal ion binding"/>
    <property type="evidence" value="ECO:0007669"/>
    <property type="project" value="UniProtKB-KW"/>
</dbReference>
<keyword evidence="18" id="KW-0511">Multifunctional enzyme</keyword>
<dbReference type="NCBIfam" id="TIGR02776">
    <property type="entry name" value="NHEJ_ligase_prk"/>
    <property type="match status" value="1"/>
</dbReference>
<dbReference type="InterPro" id="IPR014146">
    <property type="entry name" value="LigD_ligase_dom"/>
</dbReference>
<dbReference type="InterPro" id="IPR052171">
    <property type="entry name" value="NHEJ_LigD"/>
</dbReference>
<protein>
    <recommendedName>
        <fullName evidence="2">DNA ligase (ATP)</fullName>
        <ecNumber evidence="2">6.5.1.1</ecNumber>
    </recommendedName>
    <alternativeName>
        <fullName evidence="19">NHEJ DNA polymerase</fullName>
    </alternativeName>
</protein>
<evidence type="ECO:0000256" key="18">
    <source>
        <dbReference type="ARBA" id="ARBA00023268"/>
    </source>
</evidence>
<dbReference type="InterPro" id="IPR014143">
    <property type="entry name" value="NHEJ_ligase_prk"/>
</dbReference>
<dbReference type="InterPro" id="IPR012340">
    <property type="entry name" value="NA-bd_OB-fold"/>
</dbReference>
<dbReference type="NCBIfam" id="TIGR02777">
    <property type="entry name" value="LigD_PE_dom"/>
    <property type="match status" value="1"/>
</dbReference>
<keyword evidence="9" id="KW-0227">DNA damage</keyword>
<dbReference type="InterPro" id="IPR012310">
    <property type="entry name" value="DNA_ligase_ATP-dep_cent"/>
</dbReference>
<dbReference type="PANTHER" id="PTHR42705">
    <property type="entry name" value="BIFUNCTIONAL NON-HOMOLOGOUS END JOINING PROTEIN LIGD"/>
    <property type="match status" value="1"/>
</dbReference>
<dbReference type="CDD" id="cd07906">
    <property type="entry name" value="Adenylation_DNA_ligase_LigD_LigC"/>
    <property type="match status" value="1"/>
</dbReference>
<dbReference type="HOGENOM" id="CLU_008325_0_2_5"/>
<evidence type="ECO:0000256" key="7">
    <source>
        <dbReference type="ARBA" id="ARBA00022723"/>
    </source>
</evidence>
<evidence type="ECO:0000256" key="21">
    <source>
        <dbReference type="SAM" id="MobiDB-lite"/>
    </source>
</evidence>
<evidence type="ECO:0000256" key="14">
    <source>
        <dbReference type="ARBA" id="ARBA00023125"/>
    </source>
</evidence>
<dbReference type="GO" id="GO:0003677">
    <property type="term" value="F:DNA binding"/>
    <property type="evidence" value="ECO:0007669"/>
    <property type="project" value="UniProtKB-KW"/>
</dbReference>
<dbReference type="GO" id="GO:0006281">
    <property type="term" value="P:DNA repair"/>
    <property type="evidence" value="ECO:0007669"/>
    <property type="project" value="UniProtKB-KW"/>
</dbReference>
<keyword evidence="15" id="KW-0233">DNA recombination</keyword>
<evidence type="ECO:0000256" key="5">
    <source>
        <dbReference type="ARBA" id="ARBA00022695"/>
    </source>
</evidence>
<evidence type="ECO:0000256" key="9">
    <source>
        <dbReference type="ARBA" id="ARBA00022763"/>
    </source>
</evidence>
<accession>A0A0A7PAU2</accession>
<keyword evidence="6" id="KW-0540">Nuclease</keyword>
<dbReference type="Gene3D" id="2.40.50.140">
    <property type="entry name" value="Nucleic acid-binding proteins"/>
    <property type="match status" value="1"/>
</dbReference>